<dbReference type="PANTHER" id="PTHR36506:SF1">
    <property type="entry name" value="PREFLAGELLIN PEPTIDASE"/>
    <property type="match status" value="1"/>
</dbReference>
<feature type="transmembrane region" description="Helical" evidence="6">
    <location>
        <begin position="198"/>
        <end position="221"/>
    </location>
</feature>
<evidence type="ECO:0000256" key="6">
    <source>
        <dbReference type="SAM" id="Phobius"/>
    </source>
</evidence>
<evidence type="ECO:0000313" key="9">
    <source>
        <dbReference type="EMBL" id="BCU69483.1"/>
    </source>
</evidence>
<protein>
    <submittedName>
        <fullName evidence="9">Peptidase A24</fullName>
    </submittedName>
</protein>
<evidence type="ECO:0000256" key="2">
    <source>
        <dbReference type="ARBA" id="ARBA00022475"/>
    </source>
</evidence>
<dbReference type="GO" id="GO:0005886">
    <property type="term" value="C:plasma membrane"/>
    <property type="evidence" value="ECO:0007669"/>
    <property type="project" value="UniProtKB-SubCell"/>
</dbReference>
<dbReference type="Pfam" id="PF06847">
    <property type="entry name" value="Arc_PepC_II"/>
    <property type="match status" value="1"/>
</dbReference>
<dbReference type="Pfam" id="PF01478">
    <property type="entry name" value="Peptidase_A24"/>
    <property type="match status" value="1"/>
</dbReference>
<keyword evidence="10" id="KW-1185">Reference proteome</keyword>
<organism evidence="9 10">
    <name type="scientific">Stygiolobus caldivivus</name>
    <dbReference type="NCBI Taxonomy" id="2824673"/>
    <lineage>
        <taxon>Archaea</taxon>
        <taxon>Thermoproteota</taxon>
        <taxon>Thermoprotei</taxon>
        <taxon>Sulfolobales</taxon>
        <taxon>Sulfolobaceae</taxon>
        <taxon>Stygiolobus</taxon>
    </lineage>
</organism>
<dbReference type="InterPro" id="IPR052218">
    <property type="entry name" value="Preflagellin_Peptidase"/>
</dbReference>
<evidence type="ECO:0000259" key="7">
    <source>
        <dbReference type="Pfam" id="PF01478"/>
    </source>
</evidence>
<dbReference type="Gene3D" id="1.20.120.1220">
    <property type="match status" value="1"/>
</dbReference>
<comment type="subcellular location">
    <subcellularLocation>
        <location evidence="1">Cell membrane</location>
        <topology evidence="1">Multi-pass membrane protein</topology>
    </subcellularLocation>
</comment>
<keyword evidence="4 6" id="KW-1133">Transmembrane helix</keyword>
<keyword evidence="2" id="KW-1003">Cell membrane</keyword>
<sequence length="223" mass="25526">MLVHTSILDIKTREVDLKIWLIYSPLIIFLYFDYRHVIPLLYIYSVVTTNVLIYVFYRLALMGGADLFLSIILSLSNAAVYPIFFPRFSELGIEPLVIVLYASLLIGISAIMNLLRNIGKVERNLPFSTKLSLLISGKKITVRQFLDSKFLFPLTQVNEDGTVSIRTSFSVDEDDAEWRKKFQEYIEKGIIKEDDEIWVVWGVPVIPFILAGYVLSLIIGLPL</sequence>
<evidence type="ECO:0000313" key="10">
    <source>
        <dbReference type="Proteomes" id="UP000825123"/>
    </source>
</evidence>
<accession>A0A8D5U575</accession>
<feature type="transmembrane region" description="Helical" evidence="6">
    <location>
        <begin position="38"/>
        <end position="57"/>
    </location>
</feature>
<evidence type="ECO:0000256" key="4">
    <source>
        <dbReference type="ARBA" id="ARBA00022989"/>
    </source>
</evidence>
<feature type="domain" description="Prepilin type IV endopeptidase peptidase" evidence="7">
    <location>
        <begin position="1"/>
        <end position="110"/>
    </location>
</feature>
<reference evidence="9 10" key="1">
    <citation type="submission" date="2021-04" db="EMBL/GenBank/DDBJ databases">
        <title>Complete genome sequence of Stygiolobus sp. KN-1.</title>
        <authorList>
            <person name="Nakamura K."/>
            <person name="Sakai H."/>
            <person name="Kurosawa N."/>
        </authorList>
    </citation>
    <scope>NUCLEOTIDE SEQUENCE [LARGE SCALE GENOMIC DNA]</scope>
    <source>
        <strain evidence="9 10">KN-1</strain>
    </source>
</reference>
<keyword evidence="3 6" id="KW-0812">Transmembrane</keyword>
<dbReference type="InterPro" id="IPR000045">
    <property type="entry name" value="Prepilin_IV_endopep_pep"/>
</dbReference>
<dbReference type="InterPro" id="IPR009655">
    <property type="entry name" value="Preflagellin_peptidase_C"/>
</dbReference>
<dbReference type="EMBL" id="AP024597">
    <property type="protein sequence ID" value="BCU69483.1"/>
    <property type="molecule type" value="Genomic_DNA"/>
</dbReference>
<evidence type="ECO:0000259" key="8">
    <source>
        <dbReference type="Pfam" id="PF06847"/>
    </source>
</evidence>
<feature type="transmembrane region" description="Helical" evidence="6">
    <location>
        <begin position="96"/>
        <end position="115"/>
    </location>
</feature>
<evidence type="ECO:0000256" key="1">
    <source>
        <dbReference type="ARBA" id="ARBA00004651"/>
    </source>
</evidence>
<proteinExistence type="predicted"/>
<dbReference type="Gene3D" id="6.10.250.3240">
    <property type="match status" value="1"/>
</dbReference>
<dbReference type="GO" id="GO:0004190">
    <property type="term" value="F:aspartic-type endopeptidase activity"/>
    <property type="evidence" value="ECO:0007669"/>
    <property type="project" value="InterPro"/>
</dbReference>
<feature type="domain" description="Preflagellin peptidase C-terminal" evidence="8">
    <location>
        <begin position="130"/>
        <end position="220"/>
    </location>
</feature>
<feature type="transmembrane region" description="Helical" evidence="6">
    <location>
        <begin position="15"/>
        <end position="32"/>
    </location>
</feature>
<evidence type="ECO:0000256" key="3">
    <source>
        <dbReference type="ARBA" id="ARBA00022692"/>
    </source>
</evidence>
<gene>
    <name evidence="9" type="ORF">KN1_07800</name>
</gene>
<name>A0A8D5U575_9CREN</name>
<evidence type="ECO:0000256" key="5">
    <source>
        <dbReference type="ARBA" id="ARBA00023136"/>
    </source>
</evidence>
<dbReference type="AlphaFoldDB" id="A0A8D5U575"/>
<dbReference type="Proteomes" id="UP000825123">
    <property type="component" value="Chromosome"/>
</dbReference>
<dbReference type="PANTHER" id="PTHR36506">
    <property type="entry name" value="PREFLAGELLIN PEPTIDASE"/>
    <property type="match status" value="1"/>
</dbReference>
<keyword evidence="5 6" id="KW-0472">Membrane</keyword>
<feature type="transmembrane region" description="Helical" evidence="6">
    <location>
        <begin position="64"/>
        <end position="84"/>
    </location>
</feature>
<dbReference type="KEGG" id="csty:KN1_07800"/>